<evidence type="ECO:0000313" key="1">
    <source>
        <dbReference type="EMBL" id="DAE28421.1"/>
    </source>
</evidence>
<protein>
    <submittedName>
        <fullName evidence="1">Uncharacterized protein</fullName>
    </submittedName>
</protein>
<proteinExistence type="predicted"/>
<dbReference type="EMBL" id="BK059085">
    <property type="protein sequence ID" value="DAE28421.1"/>
    <property type="molecule type" value="Genomic_DNA"/>
</dbReference>
<sequence length="43" mass="5223">MRLKSLDEFLKRKLPLREVVIFREEVENEDSMNSRRSSIKVED</sequence>
<accession>A0A8S5RBI6</accession>
<reference evidence="1" key="1">
    <citation type="journal article" date="2021" name="Proc. Natl. Acad. Sci. U.S.A.">
        <title>A Catalog of Tens of Thousands of Viruses from Human Metagenomes Reveals Hidden Associations with Chronic Diseases.</title>
        <authorList>
            <person name="Tisza M.J."/>
            <person name="Buck C.B."/>
        </authorList>
    </citation>
    <scope>NUCLEOTIDE SEQUENCE</scope>
    <source>
        <strain evidence="1">CtLl75</strain>
    </source>
</reference>
<name>A0A8S5RBI6_9VIRU</name>
<organism evidence="1">
    <name type="scientific">virus sp. ctLl75</name>
    <dbReference type="NCBI Taxonomy" id="2828249"/>
    <lineage>
        <taxon>Viruses</taxon>
    </lineage>
</organism>